<dbReference type="Pfam" id="PF02558">
    <property type="entry name" value="ApbA"/>
    <property type="match status" value="1"/>
</dbReference>
<dbReference type="InterPro" id="IPR013752">
    <property type="entry name" value="KPA_reductase"/>
</dbReference>
<dbReference type="RefSeq" id="WP_138862429.1">
    <property type="nucleotide sequence ID" value="NZ_VCPC01000001.1"/>
</dbReference>
<evidence type="ECO:0000259" key="8">
    <source>
        <dbReference type="Pfam" id="PF08546"/>
    </source>
</evidence>
<accession>A0ABY2XDH7</accession>
<evidence type="ECO:0000259" key="7">
    <source>
        <dbReference type="Pfam" id="PF02558"/>
    </source>
</evidence>
<organism evidence="9 10">
    <name type="scientific">Arenibacterium halophilum</name>
    <dbReference type="NCBI Taxonomy" id="2583821"/>
    <lineage>
        <taxon>Bacteria</taxon>
        <taxon>Pseudomonadati</taxon>
        <taxon>Pseudomonadota</taxon>
        <taxon>Alphaproteobacteria</taxon>
        <taxon>Rhodobacterales</taxon>
        <taxon>Paracoccaceae</taxon>
        <taxon>Arenibacterium</taxon>
    </lineage>
</organism>
<dbReference type="InterPro" id="IPR036291">
    <property type="entry name" value="NAD(P)-bd_dom_sf"/>
</dbReference>
<evidence type="ECO:0000256" key="5">
    <source>
        <dbReference type="ARBA" id="ARBA00032024"/>
    </source>
</evidence>
<feature type="domain" description="Ketopantoate reductase N-terminal" evidence="7">
    <location>
        <begin position="3"/>
        <end position="152"/>
    </location>
</feature>
<comment type="catalytic activity">
    <reaction evidence="6">
        <text>(R)-pantoate + NADP(+) = 2-dehydropantoate + NADPH + H(+)</text>
        <dbReference type="Rhea" id="RHEA:16233"/>
        <dbReference type="ChEBI" id="CHEBI:11561"/>
        <dbReference type="ChEBI" id="CHEBI:15378"/>
        <dbReference type="ChEBI" id="CHEBI:15980"/>
        <dbReference type="ChEBI" id="CHEBI:57783"/>
        <dbReference type="ChEBI" id="CHEBI:58349"/>
        <dbReference type="EC" id="1.1.1.169"/>
    </reaction>
</comment>
<dbReference type="InterPro" id="IPR051402">
    <property type="entry name" value="KPR-Related"/>
</dbReference>
<proteinExistence type="predicted"/>
<sequence length="325" mass="34254">MRIIIMGVGAVGGTLAVALAASGQEVVGIARGAQLQAIRDGGLTLRTPMGDTHARFSCVASPDQIDWRPDDAVVMTVKGQHTAAALDQLVAAGVTDQPIFCAQNGVDNERQTLRRFANVHAVTVMLPATFLTPGEVLCHGAPKPGYFDIGRYPQGLDAADHALAEALEKAGFGGYAVEDVMASKYGKLLMNLHNIAEAAIGEGARPIAERMRAEARTVLEAAGIDARDMGSNDPRRTTVMKVTEIPGTQRPGSSTTQSFERGTGSVETDYLNGEICLLGRLHGVPTPANDWGMAIAARMLAENLKPHSISFEDAKAALAVTANSR</sequence>
<dbReference type="Pfam" id="PF08546">
    <property type="entry name" value="ApbA_C"/>
    <property type="match status" value="1"/>
</dbReference>
<dbReference type="InterPro" id="IPR013332">
    <property type="entry name" value="KPR_N"/>
</dbReference>
<comment type="pathway">
    <text evidence="1">Cofactor biosynthesis; (R)-pantothenate biosynthesis; (R)-pantoate from 3-methyl-2-oxobutanoate: step 2/2.</text>
</comment>
<dbReference type="Gene3D" id="3.40.50.720">
    <property type="entry name" value="NAD(P)-binding Rossmann-like Domain"/>
    <property type="match status" value="1"/>
</dbReference>
<feature type="domain" description="Ketopantoate reductase C-terminal" evidence="8">
    <location>
        <begin position="194"/>
        <end position="290"/>
    </location>
</feature>
<reference evidence="9 10" key="1">
    <citation type="submission" date="2019-05" db="EMBL/GenBank/DDBJ databases">
        <title>Marivita sp. nov. isolated from sea sediment.</title>
        <authorList>
            <person name="Kim W."/>
        </authorList>
    </citation>
    <scope>NUCLEOTIDE SEQUENCE [LARGE SCALE GENOMIC DNA]</scope>
    <source>
        <strain evidence="9 10">CAU 1492</strain>
    </source>
</reference>
<dbReference type="PANTHER" id="PTHR21708">
    <property type="entry name" value="PROBABLE 2-DEHYDROPANTOATE 2-REDUCTASE"/>
    <property type="match status" value="1"/>
</dbReference>
<dbReference type="Proteomes" id="UP001191082">
    <property type="component" value="Unassembled WGS sequence"/>
</dbReference>
<gene>
    <name evidence="9" type="ORF">FGK64_03695</name>
</gene>
<dbReference type="PANTHER" id="PTHR21708:SF26">
    <property type="entry name" value="2-DEHYDROPANTOATE 2-REDUCTASE"/>
    <property type="match status" value="1"/>
</dbReference>
<dbReference type="Gene3D" id="1.10.1040.10">
    <property type="entry name" value="N-(1-d-carboxylethyl)-l-norvaline Dehydrogenase, domain 2"/>
    <property type="match status" value="1"/>
</dbReference>
<comment type="caution">
    <text evidence="9">The sequence shown here is derived from an EMBL/GenBank/DDBJ whole genome shotgun (WGS) entry which is preliminary data.</text>
</comment>
<evidence type="ECO:0000256" key="3">
    <source>
        <dbReference type="ARBA" id="ARBA00019465"/>
    </source>
</evidence>
<evidence type="ECO:0000256" key="6">
    <source>
        <dbReference type="ARBA" id="ARBA00048793"/>
    </source>
</evidence>
<evidence type="ECO:0000313" key="9">
    <source>
        <dbReference type="EMBL" id="TMV15081.1"/>
    </source>
</evidence>
<name>A0ABY2XDH7_9RHOB</name>
<dbReference type="EC" id="1.1.1.169" evidence="2"/>
<evidence type="ECO:0000256" key="2">
    <source>
        <dbReference type="ARBA" id="ARBA00013014"/>
    </source>
</evidence>
<keyword evidence="4" id="KW-0566">Pantothenate biosynthesis</keyword>
<dbReference type="SUPFAM" id="SSF48179">
    <property type="entry name" value="6-phosphogluconate dehydrogenase C-terminal domain-like"/>
    <property type="match status" value="1"/>
</dbReference>
<protein>
    <recommendedName>
        <fullName evidence="3">2-dehydropantoate 2-reductase</fullName>
        <ecNumber evidence="2">1.1.1.169</ecNumber>
    </recommendedName>
    <alternativeName>
        <fullName evidence="5">Ketopantoate reductase</fullName>
    </alternativeName>
</protein>
<dbReference type="EMBL" id="VCPC01000001">
    <property type="protein sequence ID" value="TMV15081.1"/>
    <property type="molecule type" value="Genomic_DNA"/>
</dbReference>
<evidence type="ECO:0000256" key="1">
    <source>
        <dbReference type="ARBA" id="ARBA00004994"/>
    </source>
</evidence>
<dbReference type="InterPro" id="IPR008927">
    <property type="entry name" value="6-PGluconate_DH-like_C_sf"/>
</dbReference>
<dbReference type="SUPFAM" id="SSF51735">
    <property type="entry name" value="NAD(P)-binding Rossmann-fold domains"/>
    <property type="match status" value="1"/>
</dbReference>
<evidence type="ECO:0000256" key="4">
    <source>
        <dbReference type="ARBA" id="ARBA00022655"/>
    </source>
</evidence>
<keyword evidence="10" id="KW-1185">Reference proteome</keyword>
<dbReference type="InterPro" id="IPR013328">
    <property type="entry name" value="6PGD_dom2"/>
</dbReference>
<evidence type="ECO:0000313" key="10">
    <source>
        <dbReference type="Proteomes" id="UP001191082"/>
    </source>
</evidence>